<accession>M0ZGH3</accession>
<name>M0ZGH3_SOLTU</name>
<reference evidence="1" key="2">
    <citation type="submission" date="2015-06" db="UniProtKB">
        <authorList>
            <consortium name="EnsemblPlants"/>
        </authorList>
    </citation>
    <scope>IDENTIFICATION</scope>
    <source>
        <strain evidence="1">DM1-3 516 R44</strain>
    </source>
</reference>
<dbReference type="PaxDb" id="4113-PGSC0003DMT400000299"/>
<dbReference type="InParanoid" id="M0ZGH3"/>
<dbReference type="Gramene" id="PGSC0003DMT400000299">
    <property type="protein sequence ID" value="PGSC0003DMT400000299"/>
    <property type="gene ID" value="PGSC0003DMG402000100"/>
</dbReference>
<dbReference type="Proteomes" id="UP000011115">
    <property type="component" value="Unassembled WGS sequence"/>
</dbReference>
<sequence length="73" mass="8382">MNLKAKQMSFEFLYKLRPNLQCTCSLPCYKMSVVVALVLVGSSFFIRSLHPNRKSSSLILNLIPFSNCKHQIF</sequence>
<dbReference type="EnsemblPlants" id="PGSC0003DMT400000299">
    <property type="protein sequence ID" value="PGSC0003DMT400000299"/>
    <property type="gene ID" value="PGSC0003DMG402000100"/>
</dbReference>
<evidence type="ECO:0000313" key="1">
    <source>
        <dbReference type="EnsemblPlants" id="PGSC0003DMT400000299"/>
    </source>
</evidence>
<reference evidence="2" key="1">
    <citation type="journal article" date="2011" name="Nature">
        <title>Genome sequence and analysis of the tuber crop potato.</title>
        <authorList>
            <consortium name="The Potato Genome Sequencing Consortium"/>
        </authorList>
    </citation>
    <scope>NUCLEOTIDE SEQUENCE [LARGE SCALE GENOMIC DNA]</scope>
    <source>
        <strain evidence="2">cv. DM1-3 516 R44</strain>
    </source>
</reference>
<dbReference type="HOGENOM" id="CLU_2709628_0_0_1"/>
<organism evidence="1 2">
    <name type="scientific">Solanum tuberosum</name>
    <name type="common">Potato</name>
    <dbReference type="NCBI Taxonomy" id="4113"/>
    <lineage>
        <taxon>Eukaryota</taxon>
        <taxon>Viridiplantae</taxon>
        <taxon>Streptophyta</taxon>
        <taxon>Embryophyta</taxon>
        <taxon>Tracheophyta</taxon>
        <taxon>Spermatophyta</taxon>
        <taxon>Magnoliopsida</taxon>
        <taxon>eudicotyledons</taxon>
        <taxon>Gunneridae</taxon>
        <taxon>Pentapetalae</taxon>
        <taxon>asterids</taxon>
        <taxon>lamiids</taxon>
        <taxon>Solanales</taxon>
        <taxon>Solanaceae</taxon>
        <taxon>Solanoideae</taxon>
        <taxon>Solaneae</taxon>
        <taxon>Solanum</taxon>
    </lineage>
</organism>
<dbReference type="AlphaFoldDB" id="M0ZGH3"/>
<proteinExistence type="predicted"/>
<keyword evidence="2" id="KW-1185">Reference proteome</keyword>
<protein>
    <submittedName>
        <fullName evidence="1">Uncharacterized protein</fullName>
    </submittedName>
</protein>
<evidence type="ECO:0000313" key="2">
    <source>
        <dbReference type="Proteomes" id="UP000011115"/>
    </source>
</evidence>